<protein>
    <submittedName>
        <fullName evidence="5">Short-chain oxidoreductase, putative</fullName>
    </submittedName>
</protein>
<accession>A1CCC6</accession>
<dbReference type="PRINTS" id="PR00081">
    <property type="entry name" value="GDHRDH"/>
</dbReference>
<dbReference type="PROSITE" id="PS00061">
    <property type="entry name" value="ADH_SHORT"/>
    <property type="match status" value="1"/>
</dbReference>
<evidence type="ECO:0000256" key="4">
    <source>
        <dbReference type="RuleBase" id="RU000363"/>
    </source>
</evidence>
<keyword evidence="3" id="KW-0560">Oxidoreductase</keyword>
<keyword evidence="6" id="KW-1185">Reference proteome</keyword>
<dbReference type="InterPro" id="IPR002347">
    <property type="entry name" value="SDR_fam"/>
</dbReference>
<comment type="similarity">
    <text evidence="1 4">Belongs to the short-chain dehydrogenases/reductases (SDR) family.</text>
</comment>
<proteinExistence type="inferred from homology"/>
<evidence type="ECO:0000256" key="2">
    <source>
        <dbReference type="ARBA" id="ARBA00022857"/>
    </source>
</evidence>
<evidence type="ECO:0000313" key="5">
    <source>
        <dbReference type="EMBL" id="EAW12183.1"/>
    </source>
</evidence>
<dbReference type="InterPro" id="IPR020904">
    <property type="entry name" value="Sc_DH/Rdtase_CS"/>
</dbReference>
<dbReference type="VEuPathDB" id="FungiDB:ACLA_061450"/>
<organism evidence="5 6">
    <name type="scientific">Aspergillus clavatus (strain ATCC 1007 / CBS 513.65 / DSM 816 / NCTC 3887 / NRRL 1 / QM 1276 / 107)</name>
    <dbReference type="NCBI Taxonomy" id="344612"/>
    <lineage>
        <taxon>Eukaryota</taxon>
        <taxon>Fungi</taxon>
        <taxon>Dikarya</taxon>
        <taxon>Ascomycota</taxon>
        <taxon>Pezizomycotina</taxon>
        <taxon>Eurotiomycetes</taxon>
        <taxon>Eurotiomycetidae</taxon>
        <taxon>Eurotiales</taxon>
        <taxon>Aspergillaceae</taxon>
        <taxon>Aspergillus</taxon>
        <taxon>Aspergillus subgen. Fumigati</taxon>
    </lineage>
</organism>
<dbReference type="GO" id="GO:0016491">
    <property type="term" value="F:oxidoreductase activity"/>
    <property type="evidence" value="ECO:0007669"/>
    <property type="project" value="UniProtKB-KW"/>
</dbReference>
<dbReference type="KEGG" id="act:ACLA_061450"/>
<dbReference type="Proteomes" id="UP000006701">
    <property type="component" value="Unassembled WGS sequence"/>
</dbReference>
<dbReference type="EMBL" id="DS027050">
    <property type="protein sequence ID" value="EAW12183.1"/>
    <property type="molecule type" value="Genomic_DNA"/>
</dbReference>
<dbReference type="Pfam" id="PF00106">
    <property type="entry name" value="adh_short"/>
    <property type="match status" value="1"/>
</dbReference>
<dbReference type="PANTHER" id="PTHR43976:SF16">
    <property type="entry name" value="SHORT-CHAIN DEHYDROGENASE_REDUCTASE FAMILY PROTEIN"/>
    <property type="match status" value="1"/>
</dbReference>
<dbReference type="RefSeq" id="XP_001273609.1">
    <property type="nucleotide sequence ID" value="XM_001273608.1"/>
</dbReference>
<dbReference type="AlphaFoldDB" id="A1CCC6"/>
<dbReference type="InterPro" id="IPR051911">
    <property type="entry name" value="SDR_oxidoreductase"/>
</dbReference>
<dbReference type="Gene3D" id="3.40.50.720">
    <property type="entry name" value="NAD(P)-binding Rossmann-like Domain"/>
    <property type="match status" value="1"/>
</dbReference>
<dbReference type="OrthoDB" id="1274115at2759"/>
<name>A1CCC6_ASPCL</name>
<dbReference type="eggNOG" id="KOG1205">
    <property type="taxonomic scope" value="Eukaryota"/>
</dbReference>
<dbReference type="InterPro" id="IPR036291">
    <property type="entry name" value="NAD(P)-bd_dom_sf"/>
</dbReference>
<evidence type="ECO:0000256" key="3">
    <source>
        <dbReference type="ARBA" id="ARBA00023002"/>
    </source>
</evidence>
<dbReference type="HOGENOM" id="CLU_010194_2_9_1"/>
<gene>
    <name evidence="5" type="ORF">ACLA_061450</name>
</gene>
<dbReference type="OMA" id="WDVDILL"/>
<dbReference type="GO" id="GO:0044550">
    <property type="term" value="P:secondary metabolite biosynthetic process"/>
    <property type="evidence" value="ECO:0007669"/>
    <property type="project" value="UniProtKB-ARBA"/>
</dbReference>
<keyword evidence="2" id="KW-0521">NADP</keyword>
<dbReference type="SUPFAM" id="SSF51735">
    <property type="entry name" value="NAD(P)-binding Rossmann-fold domains"/>
    <property type="match status" value="1"/>
</dbReference>
<sequence>MSQIWLITGTSSGLGTEFVTQALARGDKVIATARDITKIAHLAAAGAATMQLDVTAPQAEMDAKAVEAIAVYGRVDVLVNNAGYMQFGTLEDLKYEDYLSQFNTNVFGIINITKAFLPHFRQRRQGVVVAIGSSVAWKAFPTVGAYCASKAALHSIMETLSQETASTGIKTLLVEPGQFRTNILDATKSMFVETSVPEYRDLVDASLTMFRSANGRETGDPRKGVARVIDVVKGENAARGKAWPNLLPLGGDAVDALRGKCLDTLRMLDEWKDVSTGTDFEV</sequence>
<dbReference type="CDD" id="cd05374">
    <property type="entry name" value="17beta-HSD-like_SDR_c"/>
    <property type="match status" value="1"/>
</dbReference>
<evidence type="ECO:0000256" key="1">
    <source>
        <dbReference type="ARBA" id="ARBA00006484"/>
    </source>
</evidence>
<reference evidence="5 6" key="1">
    <citation type="journal article" date="2008" name="PLoS Genet.">
        <title>Genomic islands in the pathogenic filamentous fungus Aspergillus fumigatus.</title>
        <authorList>
            <person name="Fedorova N.D."/>
            <person name="Khaldi N."/>
            <person name="Joardar V.S."/>
            <person name="Maiti R."/>
            <person name="Amedeo P."/>
            <person name="Anderson M.J."/>
            <person name="Crabtree J."/>
            <person name="Silva J.C."/>
            <person name="Badger J.H."/>
            <person name="Albarraq A."/>
            <person name="Angiuoli S."/>
            <person name="Bussey H."/>
            <person name="Bowyer P."/>
            <person name="Cotty P.J."/>
            <person name="Dyer P.S."/>
            <person name="Egan A."/>
            <person name="Galens K."/>
            <person name="Fraser-Liggett C.M."/>
            <person name="Haas B.J."/>
            <person name="Inman J.M."/>
            <person name="Kent R."/>
            <person name="Lemieux S."/>
            <person name="Malavazi I."/>
            <person name="Orvis J."/>
            <person name="Roemer T."/>
            <person name="Ronning C.M."/>
            <person name="Sundaram J.P."/>
            <person name="Sutton G."/>
            <person name="Turner G."/>
            <person name="Venter J.C."/>
            <person name="White O.R."/>
            <person name="Whitty B.R."/>
            <person name="Youngman P."/>
            <person name="Wolfe K.H."/>
            <person name="Goldman G.H."/>
            <person name="Wortman J.R."/>
            <person name="Jiang B."/>
            <person name="Denning D.W."/>
            <person name="Nierman W.C."/>
        </authorList>
    </citation>
    <scope>NUCLEOTIDE SEQUENCE [LARGE SCALE GENOMIC DNA]</scope>
    <source>
        <strain evidence="6">ATCC 1007 / CBS 513.65 / DSM 816 / NCTC 3887 / NRRL 1</strain>
    </source>
</reference>
<dbReference type="GeneID" id="4705815"/>
<dbReference type="PANTHER" id="PTHR43976">
    <property type="entry name" value="SHORT CHAIN DEHYDROGENASE"/>
    <property type="match status" value="1"/>
</dbReference>
<evidence type="ECO:0000313" key="6">
    <source>
        <dbReference type="Proteomes" id="UP000006701"/>
    </source>
</evidence>
<dbReference type="PRINTS" id="PR00080">
    <property type="entry name" value="SDRFAMILY"/>
</dbReference>